<reference evidence="3 4" key="1">
    <citation type="submission" date="2020-03" db="EMBL/GenBank/DDBJ databases">
        <title>Genome sequence of strain Massilia sp. TW-1.</title>
        <authorList>
            <person name="Chaudhary D.K."/>
        </authorList>
    </citation>
    <scope>NUCLEOTIDE SEQUENCE [LARGE SCALE GENOMIC DNA]</scope>
    <source>
        <strain evidence="3 4">TW-1</strain>
    </source>
</reference>
<proteinExistence type="predicted"/>
<name>A0ABX0P6P6_9BURK</name>
<dbReference type="Gene3D" id="2.70.98.70">
    <property type="match status" value="1"/>
</dbReference>
<evidence type="ECO:0000256" key="1">
    <source>
        <dbReference type="ARBA" id="ARBA00004196"/>
    </source>
</evidence>
<evidence type="ECO:0000259" key="2">
    <source>
        <dbReference type="Pfam" id="PF07940"/>
    </source>
</evidence>
<dbReference type="Proteomes" id="UP000716322">
    <property type="component" value="Unassembled WGS sequence"/>
</dbReference>
<dbReference type="InterPro" id="IPR008929">
    <property type="entry name" value="Chondroitin_lyas"/>
</dbReference>
<comment type="caution">
    <text evidence="3">The sequence shown here is derived from an EMBL/GenBank/DDBJ whole genome shotgun (WGS) entry which is preliminary data.</text>
</comment>
<comment type="subcellular location">
    <subcellularLocation>
        <location evidence="1">Cell envelope</location>
    </subcellularLocation>
</comment>
<dbReference type="Gene3D" id="1.50.10.100">
    <property type="entry name" value="Chondroitin AC/alginate lyase"/>
    <property type="match status" value="1"/>
</dbReference>
<accession>A0ABX0P6P6</accession>
<dbReference type="InterPro" id="IPR012480">
    <property type="entry name" value="Hepar_II_III_C"/>
</dbReference>
<organism evidence="3 4">
    <name type="scientific">Telluria antibiotica</name>
    <dbReference type="NCBI Taxonomy" id="2717319"/>
    <lineage>
        <taxon>Bacteria</taxon>
        <taxon>Pseudomonadati</taxon>
        <taxon>Pseudomonadota</taxon>
        <taxon>Betaproteobacteria</taxon>
        <taxon>Burkholderiales</taxon>
        <taxon>Oxalobacteraceae</taxon>
        <taxon>Telluria group</taxon>
        <taxon>Telluria</taxon>
    </lineage>
</organism>
<dbReference type="RefSeq" id="WP_166856945.1">
    <property type="nucleotide sequence ID" value="NZ_JAAQOM010000002.1"/>
</dbReference>
<dbReference type="Pfam" id="PF07940">
    <property type="entry name" value="Hepar_II_III_C"/>
    <property type="match status" value="1"/>
</dbReference>
<evidence type="ECO:0000313" key="3">
    <source>
        <dbReference type="EMBL" id="NIA52926.1"/>
    </source>
</evidence>
<gene>
    <name evidence="3" type="ORF">HAV22_04570</name>
</gene>
<protein>
    <recommendedName>
        <fullName evidence="2">Heparinase II/III-like C-terminal domain-containing protein</fullName>
    </recommendedName>
</protein>
<keyword evidence="4" id="KW-1185">Reference proteome</keyword>
<sequence>MNRREALARGFGALAALGAARPGAAVPLAATPDTPDTPAGAAQPARVPKRYLRTVVDEGLLRRRLLPASAWRPYPQAGDRAAWAQVPADVAAALVARADAWLGADWPQLPASLFLEFADTGNRTHYEQRYFERRSRLAGLVLAECVQGQGRYLHAIADGVWHVCEETFWGLPAHTGMQKRGVGLPDAAEPVIDLFAAETGVTLAYVHYLVGTQLRAVSPQVQERIAAEVKRRLLDPGWQRDDFKWMGLKDRKEPLNNWTSWIASSWLEANLLLEPDPERRIAATLKICGCLDRFLEDYSDDGACEEGPSYWTMSAGPYLDCLMALDSALAGAVRLTSALAGAVRLTSDPFVRRMGHYVLDVHVAGDWFVNYGDAHAQVHHSPALLHRFGRATGDADLAAFGAFRAGARGITLSDQGRLARDVADVLEVARMRATVGSDALPRAAWYPDLGLMTARAQGGSAQGFFVAVQAASNARSHGHHDSGSFIVFHDGLPVFVDPGVEAYTAKTFGKDRYTIWTMQSAFHNVPLVDGRMERGRDARDRASRVRVDDDTARTGMTMELATAFGPEAGIRTWVRSVALDRGAGAGVVNLRETFALSRPAPVSLVFMTPRRPDPAQGGVLALPVAGGRTVSLRFDARVLRAEVERIALTDPGLRHEWGDALYRIRLASMQPLAAGDLAVALAA</sequence>
<feature type="domain" description="Heparinase II/III-like C-terminal" evidence="2">
    <location>
        <begin position="441"/>
        <end position="535"/>
    </location>
</feature>
<evidence type="ECO:0000313" key="4">
    <source>
        <dbReference type="Proteomes" id="UP000716322"/>
    </source>
</evidence>
<dbReference type="EMBL" id="JAAQOM010000002">
    <property type="protein sequence ID" value="NIA52926.1"/>
    <property type="molecule type" value="Genomic_DNA"/>
</dbReference>